<protein>
    <submittedName>
        <fullName evidence="1">Uncharacterized protein</fullName>
    </submittedName>
</protein>
<dbReference type="GeneID" id="29066450"/>
<evidence type="ECO:0000313" key="2">
    <source>
        <dbReference type="Proteomes" id="UP000204231"/>
    </source>
</evidence>
<accession>A0A1C9EH39</accession>
<dbReference type="EMBL" id="KX752698">
    <property type="protein sequence ID" value="AON96803.1"/>
    <property type="molecule type" value="Genomic_DNA"/>
</dbReference>
<proteinExistence type="predicted"/>
<dbReference type="Proteomes" id="UP000204231">
    <property type="component" value="Segment"/>
</dbReference>
<name>A0A1C9EH39_9CAUD</name>
<reference evidence="1 2" key="1">
    <citation type="submission" date="2016-08" db="EMBL/GenBank/DDBJ databases">
        <authorList>
            <person name="Acevedo E."/>
            <person name="Azhar M."/>
            <person name="Golebiewska U.P."/>
            <person name="Grzywna D."/>
            <person name="Guardiola R."/>
            <person name="Jackson O."/>
            <person name="John N."/>
            <person name="Kanavatsas C."/>
            <person name="Khan S."/>
            <person name="Leong J."/>
            <person name="Mansilla E."/>
            <person name="Muladjanov Y."/>
            <person name="Nouel J."/>
            <person name="Oh S."/>
            <person name="Oppedisano M."/>
            <person name="Sajid A."/>
            <person name="Samper M."/>
            <person name="Ugbeva O."/>
            <person name="Delesalle V.A."/>
            <person name="Garlena R.A."/>
            <person name="Russell D.A."/>
            <person name="Pope W.H."/>
            <person name="Jacobs-Sera D."/>
            <person name="Hendrix R.W."/>
            <person name="Hatfull G.F."/>
        </authorList>
    </citation>
    <scope>NUCLEOTIDE SEQUENCE [LARGE SCALE GENOMIC DNA]</scope>
</reference>
<keyword evidence="2" id="KW-1185">Reference proteome</keyword>
<organism evidence="1 2">
    <name type="scientific">Mycobacterium phage Tonenili</name>
    <dbReference type="NCBI Taxonomy" id="1891703"/>
    <lineage>
        <taxon>Viruses</taxon>
        <taxon>Duplodnaviria</taxon>
        <taxon>Heunggongvirae</taxon>
        <taxon>Uroviricota</taxon>
        <taxon>Caudoviricetes</taxon>
        <taxon>Ceeclamvirinae</taxon>
        <taxon>Bixzunavirus</taxon>
        <taxon>Bixzunavirus tonenili</taxon>
    </lineage>
</organism>
<dbReference type="RefSeq" id="YP_009287916.1">
    <property type="nucleotide sequence ID" value="NC_031080.1"/>
</dbReference>
<dbReference type="KEGG" id="vg:29066450"/>
<evidence type="ECO:0000313" key="1">
    <source>
        <dbReference type="EMBL" id="AON96803.1"/>
    </source>
</evidence>
<sequence length="142" mass="15640">MSSIRKVQATNPHTGVVTTRTSKSKVYTHALVVHHPAQEAYTIPAGTYVVPKKRIRGRTIASYTTNISSDIVYEAREASWSLLSFHTSYDAAAKAGRSEVSLAVTRNDEDKAVFGEHVANRTPFVDNFEVVEVEVLDEGFNA</sequence>
<gene>
    <name evidence="1" type="ORF">SEA_TONENILI_52</name>
</gene>